<feature type="region of interest" description="Disordered" evidence="1">
    <location>
        <begin position="605"/>
        <end position="676"/>
    </location>
</feature>
<reference evidence="2 3" key="1">
    <citation type="journal article" date="2023" name="PLoS ONE">
        <title>Cytospora paraplurivora sp. nov. isolated from orchards with fruit tree decline syndrome in Ontario, Canada.</title>
        <authorList>
            <person name="Ilyukhin E."/>
            <person name="Nguyen H.D.T."/>
            <person name="Castle A.J."/>
            <person name="Ellouze W."/>
        </authorList>
    </citation>
    <scope>NUCLEOTIDE SEQUENCE [LARGE SCALE GENOMIC DNA]</scope>
    <source>
        <strain evidence="2 3">FDS-564</strain>
    </source>
</reference>
<feature type="compositionally biased region" description="Basic and acidic residues" evidence="1">
    <location>
        <begin position="1774"/>
        <end position="1786"/>
    </location>
</feature>
<sequence>MASIVSSNPLGSVGYKPSATAMAGMPQQTLWTYVQDRNGRNLVEPVVGFYFNPPVGAKCRWSTDNGSREPQHLRRGFQLPRRNLILWTDEKLDAEAALYRKKYWEDMKTLTAPRRLEDLYEYFDSATLWKHGAINLWNVINMLAADAGTNWYEHENRIAYECNSWVLDWLENFPSAQFNRDSLMKWNQKTDILPAVTTQYDWAHDLRDLDLVSQNILRECFLFHFERLTGKKPAVACFNHHAAEDIAAATQVPAQVTVPVHAPTSAPAPARVPLVVSSDPAFNRLQDGQPPFEPGSTPPKGLATIPEHASPVVSSAKANGLTIDTIASNKPPKHTVSAPATSVPRIAVTPHVPGEAEAAPVQNDGSDSTNDEFFNSRALAEKIEVKARQLSAQSAPDDSPEFMLGARMTDNQPRAASTTLEPAVLQRMDVIPRHALPAKPTVAFPATNEYHDTDQSPSAQAARKGPHRSDLGQHWGATNVPTYQLSQQFMAQQGVPMGPTPHQHTVPPFGPHSSMQQPPAGFIQANPPHPNDFAPQGPLRPVIGMPAVGVPSVIFQSQISMPPPGMDMPPFNSPQGQPVNAPPQYMAQKNVGIPMYQPNGYIAQPRQQQNRRGSYSANQQTKQTKQNARRGSMNSNGSRKVRDDPLHGPVYALNPRKNSNTSPGSRKPSNVKPEHTPDVSYAPCVNYWLDEVELSQKFRQLFDECHCPRCLEASRSVYVKLGDDSVSDAIVKTSLLRYFSDMEPTGVKAMNCNRAAVVGFKTDHGAVSAVQKFWSSGYKHTIPGLPNNVFVWYPLYSKHYTSKDQNPTGAPRGLVEAHNMSRRLSDNSIQRRGSNPYLGQRPMFNNPNFGQGTPSPQQPQPLREQQQQQMNNVQPGAPHAVPYLPQPPQVSKRTLWKPPADDSRRKSSTAQSAKREKACSPKTRPDYKAVETPGVDEDWRSKPPSEEAIEDPFEEVIVADTASNDSSQGARSIKVCLPVETGSVRSRSVSPVVEDDHAREQAEETSIEVEIIPQEETEKEPACNTVEVKTTVVEADMKRSSSYNTAATELAVAVEEFRPTDASEQPPATKEKDCQKTAYSYSKVTSELVVPTEVVDINTVIRHKPQKSRSTLPVEWNEPLTSTSELHGRFTDLQDEFAPALAVDAPKIPTDETKGAGTTAAAEELAETAPHDGLQATQPKKKAKKSKKKQAQAIPDAPVSGLPTDTSSKTHSRGTSRTSTSRPESRASIKRPQSAAGTTAESSSRPSSAMMQARQEDNGPVVDGERPAKRKKNKSRSKSSKQTLTVEDSAVSEEQAKTGGLQDQGRVHGRVVTGEESPRKKTKTTHPIPDPAEKSSAPEPTTNAADNDSRKAIDEQQVVSKDADYRAKAGGSLRLKKNRSPNKSQQKSDQKEDGNDKKTPTKHEPKFLQTIFEPPSEGDRKHVSPDANLFPQQKFAIDQAKASAPPRMSMGHKEIAKPSSNTVKLTTNNNVRIGSLPLGFNPYPQLPPNTKPSAWSTIARRNVNDVDDDPFSCVQGGEDQSRDWMKDKAVKSPTQKPRGEEDEPASTSPTPPPEKKRQGHWGDKAKHQLNATAKAFTPSSSTAPSVISQRTTTTIAHVGAATAEMSRSITTQPIPHHAKRPSLPGQKGDNTADTRFITPAEQTLDPAKVEQPGPPTKEKKKRVDERHQQQRQHQKQLPTAAQVAAAAAGDDAPPPGNTIEFPTLAVAAMAPRKQAASFARAVSASMAPPMAASQKGAEARPAPPAPVASPASIKMGQRVGVSASVSAAGAPVKKRAEQEEPKRDDWTTVGPGKKTGGKNSTAGRAAGGCGGGKGGKSMQQGNRGASSGGRAPAGEERKGG</sequence>
<evidence type="ECO:0000313" key="3">
    <source>
        <dbReference type="Proteomes" id="UP001320245"/>
    </source>
</evidence>
<evidence type="ECO:0000256" key="1">
    <source>
        <dbReference type="SAM" id="MobiDB-lite"/>
    </source>
</evidence>
<name>A0AAN9TZJ1_9PEZI</name>
<feature type="compositionally biased region" description="Basic and acidic residues" evidence="1">
    <location>
        <begin position="913"/>
        <end position="929"/>
    </location>
</feature>
<organism evidence="2 3">
    <name type="scientific">Cytospora paraplurivora</name>
    <dbReference type="NCBI Taxonomy" id="2898453"/>
    <lineage>
        <taxon>Eukaryota</taxon>
        <taxon>Fungi</taxon>
        <taxon>Dikarya</taxon>
        <taxon>Ascomycota</taxon>
        <taxon>Pezizomycotina</taxon>
        <taxon>Sordariomycetes</taxon>
        <taxon>Sordariomycetidae</taxon>
        <taxon>Diaporthales</taxon>
        <taxon>Cytosporaceae</taxon>
        <taxon>Cytospora</taxon>
    </lineage>
</organism>
<accession>A0AAN9TZJ1</accession>
<feature type="compositionally biased region" description="Low complexity" evidence="1">
    <location>
        <begin position="1675"/>
        <end position="1691"/>
    </location>
</feature>
<feature type="compositionally biased region" description="Low complexity" evidence="1">
    <location>
        <begin position="850"/>
        <end position="875"/>
    </location>
</feature>
<feature type="compositionally biased region" description="Basic and acidic residues" evidence="1">
    <location>
        <begin position="1553"/>
        <end position="1566"/>
    </location>
</feature>
<feature type="region of interest" description="Disordered" evidence="1">
    <location>
        <begin position="1440"/>
        <end position="1699"/>
    </location>
</feature>
<feature type="compositionally biased region" description="Low complexity" evidence="1">
    <location>
        <begin position="1722"/>
        <end position="1733"/>
    </location>
</feature>
<feature type="compositionally biased region" description="Polar residues" evidence="1">
    <location>
        <begin position="1458"/>
        <end position="1472"/>
    </location>
</feature>
<feature type="compositionally biased region" description="Low complexity" evidence="1">
    <location>
        <begin position="1821"/>
        <end position="1832"/>
    </location>
</feature>
<feature type="region of interest" description="Disordered" evidence="1">
    <location>
        <begin position="821"/>
        <end position="952"/>
    </location>
</feature>
<proteinExistence type="predicted"/>
<feature type="compositionally biased region" description="Polar residues" evidence="1">
    <location>
        <begin position="605"/>
        <end position="626"/>
    </location>
</feature>
<feature type="compositionally biased region" description="Basic and acidic residues" evidence="1">
    <location>
        <begin position="1386"/>
        <end position="1406"/>
    </location>
</feature>
<feature type="compositionally biased region" description="Low complexity" evidence="1">
    <location>
        <begin position="1206"/>
        <end position="1222"/>
    </location>
</feature>
<feature type="compositionally biased region" description="Polar residues" evidence="1">
    <location>
        <begin position="656"/>
        <end position="668"/>
    </location>
</feature>
<feature type="region of interest" description="Disordered" evidence="1">
    <location>
        <begin position="448"/>
        <end position="476"/>
    </location>
</feature>
<feature type="compositionally biased region" description="Basic residues" evidence="1">
    <location>
        <begin position="1268"/>
        <end position="1279"/>
    </location>
</feature>
<evidence type="ECO:0000313" key="2">
    <source>
        <dbReference type="EMBL" id="KAK7729831.1"/>
    </source>
</evidence>
<feature type="compositionally biased region" description="Polar residues" evidence="1">
    <location>
        <begin position="1577"/>
        <end position="1595"/>
    </location>
</feature>
<feature type="compositionally biased region" description="Basic and acidic residues" evidence="1">
    <location>
        <begin position="1519"/>
        <end position="1530"/>
    </location>
</feature>
<feature type="compositionally biased region" description="Gly residues" evidence="1">
    <location>
        <begin position="1805"/>
        <end position="1815"/>
    </location>
</feature>
<feature type="region of interest" description="Disordered" evidence="1">
    <location>
        <begin position="1722"/>
        <end position="1840"/>
    </location>
</feature>
<dbReference type="EMBL" id="JAJSPL020000066">
    <property type="protein sequence ID" value="KAK7729831.1"/>
    <property type="molecule type" value="Genomic_DNA"/>
</dbReference>
<feature type="region of interest" description="Disordered" evidence="1">
    <location>
        <begin position="1141"/>
        <end position="1426"/>
    </location>
</feature>
<feature type="region of interest" description="Disordered" evidence="1">
    <location>
        <begin position="984"/>
        <end position="1005"/>
    </location>
</feature>
<feature type="region of interest" description="Disordered" evidence="1">
    <location>
        <begin position="559"/>
        <end position="584"/>
    </location>
</feature>
<feature type="compositionally biased region" description="Polar residues" evidence="1">
    <location>
        <begin position="1235"/>
        <end position="1250"/>
    </location>
</feature>
<comment type="caution">
    <text evidence="2">The sequence shown here is derived from an EMBL/GenBank/DDBJ whole genome shotgun (WGS) entry which is preliminary data.</text>
</comment>
<protein>
    <submittedName>
        <fullName evidence="2">Uncharacterized protein</fullName>
    </submittedName>
</protein>
<feature type="compositionally biased region" description="Low complexity" evidence="1">
    <location>
        <begin position="1759"/>
        <end position="1770"/>
    </location>
</feature>
<feature type="compositionally biased region" description="Basic residues" evidence="1">
    <location>
        <begin position="1179"/>
        <end position="1190"/>
    </location>
</feature>
<gene>
    <name evidence="2" type="ORF">SLS53_009129</name>
</gene>
<dbReference type="Proteomes" id="UP001320245">
    <property type="component" value="Unassembled WGS sequence"/>
</dbReference>
<keyword evidence="3" id="KW-1185">Reference proteome</keyword>
<feature type="region of interest" description="Disordered" evidence="1">
    <location>
        <begin position="495"/>
        <end position="538"/>
    </location>
</feature>